<dbReference type="InterPro" id="IPR036875">
    <property type="entry name" value="Znf_CCHC_sf"/>
</dbReference>
<reference evidence="3" key="2">
    <citation type="submission" date="2025-05" db="UniProtKB">
        <authorList>
            <consortium name="EnsemblMetazoa"/>
        </authorList>
    </citation>
    <scope>IDENTIFICATION</scope>
    <source>
        <strain evidence="3">Foshan</strain>
    </source>
</reference>
<feature type="compositionally biased region" description="Basic and acidic residues" evidence="1">
    <location>
        <begin position="321"/>
        <end position="334"/>
    </location>
</feature>
<feature type="compositionally biased region" description="Basic and acidic residues" evidence="1">
    <location>
        <begin position="343"/>
        <end position="367"/>
    </location>
</feature>
<sequence>MDLQTAYRNIDVSHLAIDEVEHELLIRNMLFHFDDHDSVKRRKLKDRMKEERSRGINSTAFARTWRTAQEEIEIVRSRIRVIRGIYENPKADARQRQKLRTRVVHYRVRINQLARATDARKYLAEISDIENQIDEIMTNYFDLPNLVSDTTKEIPLEEKISEVLGEVRTEIATLNDTVATLEGGDDGGELDQACGGATNTTSRRMHEMELSKKRTDEIMEKLNEYEPGKEKDFEHLISAFKDFVVHTSEQQRLKREQEILAEQQRIKEMASHIKRKQNLEKLLSELNENLKQSKNDSTPVLDTDHASPSDQSTSSESECEIEPRIEPPKTHEKFAASSSKPRKASDDERKSRKKVEFPEDLVSSKDSSDEDDQSIGKGKKRRGLKSSQRKRDNGRSEIKKRKKKVRSSTSSEQTLSSDSSESTESSSLSSSTYTSSTEEERRKKKRSKRKHKKSRKAIKRIPVAEWRLKYDGKDEGRKLAEFLKEVKMRCRSEDISDRELFRSALHLFSGRAKDWYIDGIDNGDFKNWPELKKELKREFLPPDLDFQLEIQATSRRQTRGEKFSDYFHDMQKIFQSMTKQLSERRKFDLIWRNMRHDYKNALTGAGIRSLSKLKKYGRKIDENFSFLQKTNENRSRNNQVGEITSNREKGNTGNSGNNTRIFTNSKHQSSRPKNPGEGKREGKGEADKVGKESDKGRVDQKLPPMEGSSTGTMQALVERYRRPPIGTCYNCRTHGHHYVECSEPKSKFCHVCGFLDVFTSMCPVCQKNSKGSA</sequence>
<evidence type="ECO:0000313" key="4">
    <source>
        <dbReference type="Proteomes" id="UP000069940"/>
    </source>
</evidence>
<feature type="compositionally biased region" description="Basic residues" evidence="1">
    <location>
        <begin position="377"/>
        <end position="388"/>
    </location>
</feature>
<dbReference type="SUPFAM" id="SSF57756">
    <property type="entry name" value="Retrovirus zinc finger-like domains"/>
    <property type="match status" value="1"/>
</dbReference>
<proteinExistence type="predicted"/>
<dbReference type="GeneID" id="115258680"/>
<feature type="compositionally biased region" description="Basic residues" evidence="1">
    <location>
        <begin position="442"/>
        <end position="457"/>
    </location>
</feature>
<organism evidence="3 4">
    <name type="scientific">Aedes albopictus</name>
    <name type="common">Asian tiger mosquito</name>
    <name type="synonym">Stegomyia albopicta</name>
    <dbReference type="NCBI Taxonomy" id="7160"/>
    <lineage>
        <taxon>Eukaryota</taxon>
        <taxon>Metazoa</taxon>
        <taxon>Ecdysozoa</taxon>
        <taxon>Arthropoda</taxon>
        <taxon>Hexapoda</taxon>
        <taxon>Insecta</taxon>
        <taxon>Pterygota</taxon>
        <taxon>Neoptera</taxon>
        <taxon>Endopterygota</taxon>
        <taxon>Diptera</taxon>
        <taxon>Nematocera</taxon>
        <taxon>Culicoidea</taxon>
        <taxon>Culicidae</taxon>
        <taxon>Culicinae</taxon>
        <taxon>Aedini</taxon>
        <taxon>Aedes</taxon>
        <taxon>Stegomyia</taxon>
    </lineage>
</organism>
<feature type="region of interest" description="Disordered" evidence="1">
    <location>
        <begin position="627"/>
        <end position="710"/>
    </location>
</feature>
<evidence type="ECO:0000259" key="2">
    <source>
        <dbReference type="Pfam" id="PF03732"/>
    </source>
</evidence>
<evidence type="ECO:0000256" key="1">
    <source>
        <dbReference type="SAM" id="MobiDB-lite"/>
    </source>
</evidence>
<dbReference type="Proteomes" id="UP000069940">
    <property type="component" value="Unassembled WGS sequence"/>
</dbReference>
<dbReference type="InterPro" id="IPR005162">
    <property type="entry name" value="Retrotrans_gag_dom"/>
</dbReference>
<dbReference type="Gene3D" id="4.10.60.10">
    <property type="entry name" value="Zinc finger, CCHC-type"/>
    <property type="match status" value="1"/>
</dbReference>
<evidence type="ECO:0000313" key="3">
    <source>
        <dbReference type="EnsemblMetazoa" id="AALFPA23_018441.P27049"/>
    </source>
</evidence>
<accession>A0ABM1ZH66</accession>
<feature type="domain" description="Retrotransposon gag" evidence="2">
    <location>
        <begin position="504"/>
        <end position="584"/>
    </location>
</feature>
<dbReference type="EnsemblMetazoa" id="AALFPA23_018441.R27049">
    <property type="protein sequence ID" value="AALFPA23_018441.P27049"/>
    <property type="gene ID" value="AALFPA23_018441"/>
</dbReference>
<keyword evidence="4" id="KW-1185">Reference proteome</keyword>
<feature type="compositionally biased region" description="Basic and acidic residues" evidence="1">
    <location>
        <begin position="674"/>
        <end position="700"/>
    </location>
</feature>
<reference evidence="4" key="1">
    <citation type="journal article" date="2015" name="Proc. Natl. Acad. Sci. U.S.A.">
        <title>Genome sequence of the Asian Tiger mosquito, Aedes albopictus, reveals insights into its biology, genetics, and evolution.</title>
        <authorList>
            <person name="Chen X.G."/>
            <person name="Jiang X."/>
            <person name="Gu J."/>
            <person name="Xu M."/>
            <person name="Wu Y."/>
            <person name="Deng Y."/>
            <person name="Zhang C."/>
            <person name="Bonizzoni M."/>
            <person name="Dermauw W."/>
            <person name="Vontas J."/>
            <person name="Armbruster P."/>
            <person name="Huang X."/>
            <person name="Yang Y."/>
            <person name="Zhang H."/>
            <person name="He W."/>
            <person name="Peng H."/>
            <person name="Liu Y."/>
            <person name="Wu K."/>
            <person name="Chen J."/>
            <person name="Lirakis M."/>
            <person name="Topalis P."/>
            <person name="Van Leeuwen T."/>
            <person name="Hall A.B."/>
            <person name="Jiang X."/>
            <person name="Thorpe C."/>
            <person name="Mueller R.L."/>
            <person name="Sun C."/>
            <person name="Waterhouse R.M."/>
            <person name="Yan G."/>
            <person name="Tu Z.J."/>
            <person name="Fang X."/>
            <person name="James A.A."/>
        </authorList>
    </citation>
    <scope>NUCLEOTIDE SEQUENCE [LARGE SCALE GENOMIC DNA]</scope>
    <source>
        <strain evidence="4">Foshan</strain>
    </source>
</reference>
<protein>
    <recommendedName>
        <fullName evidence="2">Retrotransposon gag domain-containing protein</fullName>
    </recommendedName>
</protein>
<feature type="compositionally biased region" description="Polar residues" evidence="1">
    <location>
        <begin position="627"/>
        <end position="644"/>
    </location>
</feature>
<feature type="compositionally biased region" description="Low complexity" evidence="1">
    <location>
        <begin position="407"/>
        <end position="436"/>
    </location>
</feature>
<dbReference type="RefSeq" id="XP_062711066.1">
    <property type="nucleotide sequence ID" value="XM_062855082.1"/>
</dbReference>
<dbReference type="Pfam" id="PF03732">
    <property type="entry name" value="Retrotrans_gag"/>
    <property type="match status" value="1"/>
</dbReference>
<feature type="region of interest" description="Disordered" evidence="1">
    <location>
        <begin position="293"/>
        <end position="457"/>
    </location>
</feature>
<feature type="compositionally biased region" description="Polar residues" evidence="1">
    <location>
        <begin position="651"/>
        <end position="667"/>
    </location>
</feature>
<name>A0ABM1ZH66_AEDAL</name>